<dbReference type="InterPro" id="IPR045865">
    <property type="entry name" value="ACT-like_dom_sf"/>
</dbReference>
<dbReference type="Proteomes" id="UP001139347">
    <property type="component" value="Unassembled WGS sequence"/>
</dbReference>
<dbReference type="RefSeq" id="WP_244722521.1">
    <property type="nucleotide sequence ID" value="NZ_JALIRP010000002.1"/>
</dbReference>
<dbReference type="EMBL" id="JALIRP010000002">
    <property type="protein sequence ID" value="MCJ8011531.1"/>
    <property type="molecule type" value="Genomic_DNA"/>
</dbReference>
<name>A0A9X1WN34_9BACL</name>
<protein>
    <recommendedName>
        <fullName evidence="3">ACT domain-containing protein</fullName>
    </recommendedName>
</protein>
<evidence type="ECO:0008006" key="3">
    <source>
        <dbReference type="Google" id="ProtNLM"/>
    </source>
</evidence>
<evidence type="ECO:0000313" key="1">
    <source>
        <dbReference type="EMBL" id="MCJ8011531.1"/>
    </source>
</evidence>
<proteinExistence type="predicted"/>
<dbReference type="AlphaFoldDB" id="A0A9X1WN34"/>
<dbReference type="SUPFAM" id="SSF55021">
    <property type="entry name" value="ACT-like"/>
    <property type="match status" value="1"/>
</dbReference>
<dbReference type="Gene3D" id="3.30.70.260">
    <property type="match status" value="1"/>
</dbReference>
<sequence length="105" mass="11355">MPGALGAIASVFGEYGIEIANVKMVPNESASDTIDKPTMQISFMLKNLNEENLIRALERTATLDVVLWNGNQPGIVSENGQDKPGFVVRKSATCLILLAIHPCTR</sequence>
<evidence type="ECO:0000313" key="2">
    <source>
        <dbReference type="Proteomes" id="UP001139347"/>
    </source>
</evidence>
<organism evidence="1 2">
    <name type="scientific">Paenibacillus mangrovi</name>
    <dbReference type="NCBI Taxonomy" id="2931978"/>
    <lineage>
        <taxon>Bacteria</taxon>
        <taxon>Bacillati</taxon>
        <taxon>Bacillota</taxon>
        <taxon>Bacilli</taxon>
        <taxon>Bacillales</taxon>
        <taxon>Paenibacillaceae</taxon>
        <taxon>Paenibacillus</taxon>
    </lineage>
</organism>
<comment type="caution">
    <text evidence="1">The sequence shown here is derived from an EMBL/GenBank/DDBJ whole genome shotgun (WGS) entry which is preliminary data.</text>
</comment>
<reference evidence="1" key="1">
    <citation type="submission" date="2022-04" db="EMBL/GenBank/DDBJ databases">
        <title>Paenibacillus mangrovi sp. nov., a novel endophytic bacterium isolated from bark of Kandelia candel.</title>
        <authorList>
            <person name="Tuo L."/>
        </authorList>
    </citation>
    <scope>NUCLEOTIDE SEQUENCE</scope>
    <source>
        <strain evidence="1">KQZ6P-2</strain>
    </source>
</reference>
<accession>A0A9X1WN34</accession>
<keyword evidence="2" id="KW-1185">Reference proteome</keyword>
<gene>
    <name evidence="1" type="ORF">MUG84_07180</name>
</gene>